<evidence type="ECO:0000256" key="5">
    <source>
        <dbReference type="PIRNR" id="PIRNR001369"/>
    </source>
</evidence>
<reference evidence="7" key="1">
    <citation type="journal article" date="2023" name="Int. J. Syst. Evol. Microbiol.">
        <title>&lt;i&gt;Holtiella tumoricola&lt;/i&gt; gen. nov. sp. nov., isolated from a human clinical sample.</title>
        <authorList>
            <person name="Allen-Vercoe E."/>
            <person name="Daigneault M.C."/>
            <person name="Vancuren S.J."/>
            <person name="Cochrane K."/>
            <person name="O'Neal L.L."/>
            <person name="Sankaranarayanan K."/>
            <person name="Lawson P.A."/>
        </authorList>
    </citation>
    <scope>NUCLEOTIDE SEQUENCE</scope>
    <source>
        <strain evidence="7">CC70A</strain>
    </source>
</reference>
<gene>
    <name evidence="7" type="ORF">PBV87_04050</name>
</gene>
<comment type="caution">
    <text evidence="7">The sequence shown here is derived from an EMBL/GenBank/DDBJ whole genome shotgun (WGS) entry which is preliminary data.</text>
</comment>
<keyword evidence="3 5" id="KW-0808">Transferase</keyword>
<dbReference type="GO" id="GO:0006099">
    <property type="term" value="P:tricarboxylic acid cycle"/>
    <property type="evidence" value="ECO:0007669"/>
    <property type="project" value="InterPro"/>
</dbReference>
<organism evidence="7 8">
    <name type="scientific">Holtiella tumoricola</name>
    <dbReference type="NCBI Taxonomy" id="3018743"/>
    <lineage>
        <taxon>Bacteria</taxon>
        <taxon>Bacillati</taxon>
        <taxon>Bacillota</taxon>
        <taxon>Clostridia</taxon>
        <taxon>Lachnospirales</taxon>
        <taxon>Cellulosilyticaceae</taxon>
        <taxon>Holtiella</taxon>
    </lineage>
</organism>
<dbReference type="InterPro" id="IPR016143">
    <property type="entry name" value="Citrate_synth-like_sm_a-sub"/>
</dbReference>
<comment type="similarity">
    <text evidence="2 5">Belongs to the citrate synthase family.</text>
</comment>
<dbReference type="GO" id="GO:0005829">
    <property type="term" value="C:cytosol"/>
    <property type="evidence" value="ECO:0007669"/>
    <property type="project" value="TreeGrafter"/>
</dbReference>
<dbReference type="AlphaFoldDB" id="A0AA42DKE6"/>
<dbReference type="Proteomes" id="UP001169242">
    <property type="component" value="Unassembled WGS sequence"/>
</dbReference>
<evidence type="ECO:0000256" key="4">
    <source>
        <dbReference type="ARBA" id="ARBA00049288"/>
    </source>
</evidence>
<name>A0AA42DKE6_9FIRM</name>
<dbReference type="CDD" id="cd06113">
    <property type="entry name" value="citrate_synt_like_1_2"/>
    <property type="match status" value="1"/>
</dbReference>
<evidence type="ECO:0000256" key="1">
    <source>
        <dbReference type="ARBA" id="ARBA00005163"/>
    </source>
</evidence>
<dbReference type="GO" id="GO:0036440">
    <property type="term" value="F:citrate synthase activity"/>
    <property type="evidence" value="ECO:0007669"/>
    <property type="project" value="UniProtKB-EC"/>
</dbReference>
<evidence type="ECO:0000256" key="6">
    <source>
        <dbReference type="PIRSR" id="PIRSR001369-1"/>
    </source>
</evidence>
<evidence type="ECO:0000313" key="7">
    <source>
        <dbReference type="EMBL" id="MDA3730671.1"/>
    </source>
</evidence>
<evidence type="ECO:0000256" key="2">
    <source>
        <dbReference type="ARBA" id="ARBA00010566"/>
    </source>
</evidence>
<feature type="active site" evidence="6">
    <location>
        <position position="334"/>
    </location>
</feature>
<evidence type="ECO:0000256" key="3">
    <source>
        <dbReference type="ARBA" id="ARBA00022679"/>
    </source>
</evidence>
<dbReference type="InterPro" id="IPR024176">
    <property type="entry name" value="Citrate_synthase_bac-typ"/>
</dbReference>
<dbReference type="RefSeq" id="WP_271011234.1">
    <property type="nucleotide sequence ID" value="NZ_JAQIFT010000016.1"/>
</dbReference>
<dbReference type="InterPro" id="IPR002020">
    <property type="entry name" value="Citrate_synthase"/>
</dbReference>
<feature type="active site" evidence="6">
    <location>
        <position position="393"/>
    </location>
</feature>
<keyword evidence="8" id="KW-1185">Reference proteome</keyword>
<protein>
    <recommendedName>
        <fullName evidence="5">Citrate synthase</fullName>
    </recommendedName>
</protein>
<dbReference type="PIRSF" id="PIRSF001369">
    <property type="entry name" value="Citrate_synth"/>
    <property type="match status" value="1"/>
</dbReference>
<dbReference type="InterPro" id="IPR036969">
    <property type="entry name" value="Citrate_synthase_sf"/>
</dbReference>
<sequence length="456" mass="50942">MADPKTISNSCGLLDELTTLARENNYIDPSLFGKYAVKRGLRDLDGRGVLVGLTEIGEVNSYIEQDGKLVPAPGHLIYRGIDIEDITQGYLSDGRFGFEETTYLLLFGKLPTQEQLTNFQKLLGEKRKLPDDFVRDMVLKAPSKDIMNSMARSVLALYSYDEGNPDDTSLTNTLRQCIKLIATFPSLAVYGYQAYAHYHSNQSLYIHTPQPELSTAENILYMLRPDSKYTQLEATLLDLALILHAEHGGGNNSTFTTHLVTSSGTDTYSSIAAALGSLKGPKHGGANLKVVKMFEDMRENIKDWKDEEAICDYLTRLLNKEAFDKAGLIYGIGHAVYSVSDPRATILKEYAAKLAKAKGMEDEFDFYTRIEKLAPQVISHSRKMYKGVSANVDFYSGFVYSMLNLPLELYTPIFAIARISGWSAHRIEEIVNAGKIIRPAYKSVAERREYTALTAR</sequence>
<comment type="catalytic activity">
    <reaction evidence="4">
        <text>oxaloacetate + acetyl-CoA + H2O = citrate + CoA + H(+)</text>
        <dbReference type="Rhea" id="RHEA:16845"/>
        <dbReference type="ChEBI" id="CHEBI:15377"/>
        <dbReference type="ChEBI" id="CHEBI:15378"/>
        <dbReference type="ChEBI" id="CHEBI:16452"/>
        <dbReference type="ChEBI" id="CHEBI:16947"/>
        <dbReference type="ChEBI" id="CHEBI:57287"/>
        <dbReference type="ChEBI" id="CHEBI:57288"/>
        <dbReference type="EC" id="2.3.3.16"/>
    </reaction>
</comment>
<proteinExistence type="inferred from homology"/>
<dbReference type="InterPro" id="IPR016142">
    <property type="entry name" value="Citrate_synth-like_lrg_a-sub"/>
</dbReference>
<dbReference type="Gene3D" id="1.10.230.10">
    <property type="entry name" value="Cytochrome P450-Terp, domain 2"/>
    <property type="match status" value="1"/>
</dbReference>
<dbReference type="EMBL" id="JAQIFT010000016">
    <property type="protein sequence ID" value="MDA3730671.1"/>
    <property type="molecule type" value="Genomic_DNA"/>
</dbReference>
<comment type="pathway">
    <text evidence="1">Carbohydrate metabolism; tricarboxylic acid cycle.</text>
</comment>
<dbReference type="NCBIfam" id="NF010635">
    <property type="entry name" value="PRK14032.1"/>
    <property type="match status" value="1"/>
</dbReference>
<dbReference type="SUPFAM" id="SSF48256">
    <property type="entry name" value="Citrate synthase"/>
    <property type="match status" value="1"/>
</dbReference>
<dbReference type="GO" id="GO:0005975">
    <property type="term" value="P:carbohydrate metabolic process"/>
    <property type="evidence" value="ECO:0007669"/>
    <property type="project" value="TreeGrafter"/>
</dbReference>
<accession>A0AA42DKE6</accession>
<dbReference type="PRINTS" id="PR00143">
    <property type="entry name" value="CITRTSNTHASE"/>
</dbReference>
<dbReference type="PANTHER" id="PTHR11739:SF4">
    <property type="entry name" value="CITRATE SYNTHASE, PEROXISOMAL"/>
    <property type="match status" value="1"/>
</dbReference>
<evidence type="ECO:0000313" key="8">
    <source>
        <dbReference type="Proteomes" id="UP001169242"/>
    </source>
</evidence>
<dbReference type="PANTHER" id="PTHR11739">
    <property type="entry name" value="CITRATE SYNTHASE"/>
    <property type="match status" value="1"/>
</dbReference>
<dbReference type="Gene3D" id="1.10.580.10">
    <property type="entry name" value="Citrate Synthase, domain 1"/>
    <property type="match status" value="1"/>
</dbReference>
<dbReference type="Pfam" id="PF00285">
    <property type="entry name" value="Citrate_synt"/>
    <property type="match status" value="1"/>
</dbReference>